<dbReference type="Proteomes" id="UP000254889">
    <property type="component" value="Chromosome"/>
</dbReference>
<evidence type="ECO:0000313" key="4">
    <source>
        <dbReference type="EMBL" id="AXK80983.1"/>
    </source>
</evidence>
<gene>
    <name evidence="4" type="ORF">DW352_10945</name>
</gene>
<evidence type="ECO:0000313" key="5">
    <source>
        <dbReference type="Proteomes" id="UP000254889"/>
    </source>
</evidence>
<dbReference type="Gene3D" id="1.10.287.110">
    <property type="entry name" value="DnaJ domain"/>
    <property type="match status" value="1"/>
</dbReference>
<dbReference type="PANTHER" id="PTHR43096">
    <property type="entry name" value="DNAJ HOMOLOG 1, MITOCHONDRIAL-RELATED"/>
    <property type="match status" value="1"/>
</dbReference>
<dbReference type="EMBL" id="CP031417">
    <property type="protein sequence ID" value="AXK80983.1"/>
    <property type="molecule type" value="Genomic_DNA"/>
</dbReference>
<organism evidence="4 5">
    <name type="scientific">Pseudolabrys taiwanensis</name>
    <dbReference type="NCBI Taxonomy" id="331696"/>
    <lineage>
        <taxon>Bacteria</taxon>
        <taxon>Pseudomonadati</taxon>
        <taxon>Pseudomonadota</taxon>
        <taxon>Alphaproteobacteria</taxon>
        <taxon>Hyphomicrobiales</taxon>
        <taxon>Xanthobacteraceae</taxon>
        <taxon>Pseudolabrys</taxon>
    </lineage>
</organism>
<dbReference type="OrthoDB" id="9779889at2"/>
<dbReference type="SUPFAM" id="SSF49493">
    <property type="entry name" value="HSP40/DnaJ peptide-binding domain"/>
    <property type="match status" value="2"/>
</dbReference>
<proteinExistence type="predicted"/>
<dbReference type="FunFam" id="2.60.260.20:FF:000013">
    <property type="entry name" value="DnaJ subfamily B member 11"/>
    <property type="match status" value="1"/>
</dbReference>
<evidence type="ECO:0000256" key="1">
    <source>
        <dbReference type="ARBA" id="ARBA00023186"/>
    </source>
</evidence>
<keyword evidence="5" id="KW-1185">Reference proteome</keyword>
<dbReference type="Pfam" id="PF01556">
    <property type="entry name" value="DnaJ_C"/>
    <property type="match status" value="1"/>
</dbReference>
<dbReference type="SMART" id="SM00271">
    <property type="entry name" value="DnaJ"/>
    <property type="match status" value="1"/>
</dbReference>
<dbReference type="SUPFAM" id="SSF46565">
    <property type="entry name" value="Chaperone J-domain"/>
    <property type="match status" value="1"/>
</dbReference>
<reference evidence="4 5" key="1">
    <citation type="submission" date="2018-07" db="EMBL/GenBank/DDBJ databases">
        <authorList>
            <person name="Quirk P.G."/>
            <person name="Krulwich T.A."/>
        </authorList>
    </citation>
    <scope>NUCLEOTIDE SEQUENCE [LARGE SCALE GENOMIC DNA]</scope>
    <source>
        <strain evidence="4 5">CC-BB4</strain>
    </source>
</reference>
<sequence>MRDPYEILGVSKSASEAEVKSAYRKLAKKLHPDANKHDPKAASRFAELNAAYEIVGDDEKRKAFDRGEIDAEGKPRFQGFNAGAGAGGPWGHQQGAGASHFESFSFGPDGFQRRAGGGGGGAGAGGFEDLLRGMFGGGGARGGRTAFETEDFGTETTGQDLHATLTISLPEAAKGSKARVSLPTGKEIEVKIPAGITDGQQIRLKGQGWPSAHGRAGDALITVNVAPHPLFKPDGSDLRLELPITLYEATLGGKVRVPTLDGAVELAIPAGTNSGRTFRLKGKGLKAKGATGDLLATVRIALPDQLDDDFKKLMETWRDKKPYDPRGGLG</sequence>
<dbReference type="Pfam" id="PF00226">
    <property type="entry name" value="DnaJ"/>
    <property type="match status" value="1"/>
</dbReference>
<protein>
    <submittedName>
        <fullName evidence="4">J domain-containing protein</fullName>
    </submittedName>
</protein>
<keyword evidence="1" id="KW-0143">Chaperone</keyword>
<dbReference type="CDD" id="cd06257">
    <property type="entry name" value="DnaJ"/>
    <property type="match status" value="1"/>
</dbReference>
<feature type="region of interest" description="Disordered" evidence="2">
    <location>
        <begin position="73"/>
        <end position="122"/>
    </location>
</feature>
<evidence type="ECO:0000259" key="3">
    <source>
        <dbReference type="PROSITE" id="PS50076"/>
    </source>
</evidence>
<dbReference type="InterPro" id="IPR002939">
    <property type="entry name" value="DnaJ_C"/>
</dbReference>
<dbReference type="GO" id="GO:0005737">
    <property type="term" value="C:cytoplasm"/>
    <property type="evidence" value="ECO:0007669"/>
    <property type="project" value="TreeGrafter"/>
</dbReference>
<name>A0A345ZVN6_9HYPH</name>
<dbReference type="PROSITE" id="PS50076">
    <property type="entry name" value="DNAJ_2"/>
    <property type="match status" value="1"/>
</dbReference>
<dbReference type="PANTHER" id="PTHR43096:SF52">
    <property type="entry name" value="DNAJ HOMOLOG 1, MITOCHONDRIAL-RELATED"/>
    <property type="match status" value="1"/>
</dbReference>
<dbReference type="AlphaFoldDB" id="A0A345ZVN6"/>
<dbReference type="RefSeq" id="WP_115691159.1">
    <property type="nucleotide sequence ID" value="NZ_CP031417.1"/>
</dbReference>
<dbReference type="InterPro" id="IPR008971">
    <property type="entry name" value="HSP40/DnaJ_pept-bd"/>
</dbReference>
<dbReference type="InterPro" id="IPR001623">
    <property type="entry name" value="DnaJ_domain"/>
</dbReference>
<dbReference type="InterPro" id="IPR036869">
    <property type="entry name" value="J_dom_sf"/>
</dbReference>
<evidence type="ECO:0000256" key="2">
    <source>
        <dbReference type="SAM" id="MobiDB-lite"/>
    </source>
</evidence>
<dbReference type="PRINTS" id="PR00625">
    <property type="entry name" value="JDOMAIN"/>
</dbReference>
<dbReference type="Gene3D" id="2.60.260.20">
    <property type="entry name" value="Urease metallochaperone UreE, N-terminal domain"/>
    <property type="match status" value="2"/>
</dbReference>
<accession>A0A345ZVN6</accession>
<dbReference type="CDD" id="cd10747">
    <property type="entry name" value="DnaJ_C"/>
    <property type="match status" value="1"/>
</dbReference>
<dbReference type="GO" id="GO:0042026">
    <property type="term" value="P:protein refolding"/>
    <property type="evidence" value="ECO:0007669"/>
    <property type="project" value="TreeGrafter"/>
</dbReference>
<dbReference type="GO" id="GO:0051082">
    <property type="term" value="F:unfolded protein binding"/>
    <property type="evidence" value="ECO:0007669"/>
    <property type="project" value="InterPro"/>
</dbReference>
<dbReference type="KEGG" id="ptaw:DW352_10945"/>
<feature type="domain" description="J" evidence="3">
    <location>
        <begin position="3"/>
        <end position="68"/>
    </location>
</feature>